<keyword evidence="4" id="KW-1185">Reference proteome</keyword>
<name>A0AAE0NNS7_9PEZI</name>
<comment type="caution">
    <text evidence="3">The sequence shown here is derived from an EMBL/GenBank/DDBJ whole genome shotgun (WGS) entry which is preliminary data.</text>
</comment>
<dbReference type="Pfam" id="PF10021">
    <property type="entry name" value="PARG_cat_microb"/>
    <property type="match status" value="1"/>
</dbReference>
<dbReference type="EMBL" id="JAULSW010000004">
    <property type="protein sequence ID" value="KAK3384963.1"/>
    <property type="molecule type" value="Genomic_DNA"/>
</dbReference>
<dbReference type="Proteomes" id="UP001285441">
    <property type="component" value="Unassembled WGS sequence"/>
</dbReference>
<protein>
    <recommendedName>
        <fullName evidence="2">Microbial-type PARG catalytic domain-containing protein</fullName>
    </recommendedName>
</protein>
<dbReference type="InterPro" id="IPR012664">
    <property type="entry name" value="CHP02452"/>
</dbReference>
<reference evidence="3" key="1">
    <citation type="journal article" date="2023" name="Mol. Phylogenet. Evol.">
        <title>Genome-scale phylogeny and comparative genomics of the fungal order Sordariales.</title>
        <authorList>
            <person name="Hensen N."/>
            <person name="Bonometti L."/>
            <person name="Westerberg I."/>
            <person name="Brannstrom I.O."/>
            <person name="Guillou S."/>
            <person name="Cros-Aarteil S."/>
            <person name="Calhoun S."/>
            <person name="Haridas S."/>
            <person name="Kuo A."/>
            <person name="Mondo S."/>
            <person name="Pangilinan J."/>
            <person name="Riley R."/>
            <person name="LaButti K."/>
            <person name="Andreopoulos B."/>
            <person name="Lipzen A."/>
            <person name="Chen C."/>
            <person name="Yan M."/>
            <person name="Daum C."/>
            <person name="Ng V."/>
            <person name="Clum A."/>
            <person name="Steindorff A."/>
            <person name="Ohm R.A."/>
            <person name="Martin F."/>
            <person name="Silar P."/>
            <person name="Natvig D.O."/>
            <person name="Lalanne C."/>
            <person name="Gautier V."/>
            <person name="Ament-Velasquez S.L."/>
            <person name="Kruys A."/>
            <person name="Hutchinson M.I."/>
            <person name="Powell A.J."/>
            <person name="Barry K."/>
            <person name="Miller A.N."/>
            <person name="Grigoriev I.V."/>
            <person name="Debuchy R."/>
            <person name="Gladieux P."/>
            <person name="Hiltunen Thoren M."/>
            <person name="Johannesson H."/>
        </authorList>
    </citation>
    <scope>NUCLEOTIDE SEQUENCE</scope>
    <source>
        <strain evidence="3">CBS 232.78</strain>
    </source>
</reference>
<dbReference type="AlphaFoldDB" id="A0AAE0NNS7"/>
<evidence type="ECO:0000313" key="4">
    <source>
        <dbReference type="Proteomes" id="UP001285441"/>
    </source>
</evidence>
<organism evidence="3 4">
    <name type="scientific">Podospora didyma</name>
    <dbReference type="NCBI Taxonomy" id="330526"/>
    <lineage>
        <taxon>Eukaryota</taxon>
        <taxon>Fungi</taxon>
        <taxon>Dikarya</taxon>
        <taxon>Ascomycota</taxon>
        <taxon>Pezizomycotina</taxon>
        <taxon>Sordariomycetes</taxon>
        <taxon>Sordariomycetidae</taxon>
        <taxon>Sordariales</taxon>
        <taxon>Podosporaceae</taxon>
        <taxon>Podospora</taxon>
    </lineage>
</organism>
<evidence type="ECO:0000259" key="2">
    <source>
        <dbReference type="Pfam" id="PF10021"/>
    </source>
</evidence>
<dbReference type="NCBIfam" id="TIGR02452">
    <property type="entry name" value="TIGR02452 family protein"/>
    <property type="match status" value="1"/>
</dbReference>
<evidence type="ECO:0000256" key="1">
    <source>
        <dbReference type="SAM" id="MobiDB-lite"/>
    </source>
</evidence>
<evidence type="ECO:0000313" key="3">
    <source>
        <dbReference type="EMBL" id="KAK3384963.1"/>
    </source>
</evidence>
<feature type="region of interest" description="Disordered" evidence="1">
    <location>
        <begin position="1"/>
        <end position="24"/>
    </location>
</feature>
<proteinExistence type="predicted"/>
<dbReference type="PANTHER" id="PTHR35596:SF2">
    <property type="entry name" value="MICROBIAL-TYPE PARG CATALYTIC DOMAIN-CONTAINING PROTEIN"/>
    <property type="match status" value="1"/>
</dbReference>
<accession>A0AAE0NNS7</accession>
<gene>
    <name evidence="3" type="ORF">B0H63DRAFT_175322</name>
</gene>
<feature type="domain" description="Microbial-type PARG catalytic" evidence="2">
    <location>
        <begin position="64"/>
        <end position="153"/>
    </location>
</feature>
<dbReference type="InterPro" id="IPR043472">
    <property type="entry name" value="Macro_dom-like"/>
</dbReference>
<dbReference type="PANTHER" id="PTHR35596">
    <property type="entry name" value="DUF2263 DOMAIN-CONTAINING PROTEIN"/>
    <property type="match status" value="1"/>
</dbReference>
<sequence>MPSGSSSRSSKPKPQDVASETKRRYIPIIRDQHADRWKTYSYIYHNPLMQINFVERPLDLPPPQFYVYTGDPVDCALNWARQSAFSVPFICPANDRRPGGDWETGVAGYEERLCRRSTLSATMATPRPGSAAGAHYPIPGCGAIFSPEVVVFRGSHDKYELLDIEHWQALPVVSMPPARRPKLTQNGTKYSFSNEREMVKDKLKAALRICVYSNYSTIVIGDFGLGSYRNPPLELAELWREIMLYDPDLRGRLRQVAFVFEDPSQSTAQLILDDMAKKSKSRSSASSSSSSSAYAAPTDLQIFSEVFNNDAIQAFLGQPDARYGLNNLLAE</sequence>
<reference evidence="3" key="2">
    <citation type="submission" date="2023-06" db="EMBL/GenBank/DDBJ databases">
        <authorList>
            <consortium name="Lawrence Berkeley National Laboratory"/>
            <person name="Haridas S."/>
            <person name="Hensen N."/>
            <person name="Bonometti L."/>
            <person name="Westerberg I."/>
            <person name="Brannstrom I.O."/>
            <person name="Guillou S."/>
            <person name="Cros-Aarteil S."/>
            <person name="Calhoun S."/>
            <person name="Kuo A."/>
            <person name="Mondo S."/>
            <person name="Pangilinan J."/>
            <person name="Riley R."/>
            <person name="LaButti K."/>
            <person name="Andreopoulos B."/>
            <person name="Lipzen A."/>
            <person name="Chen C."/>
            <person name="Yanf M."/>
            <person name="Daum C."/>
            <person name="Ng V."/>
            <person name="Clum A."/>
            <person name="Steindorff A."/>
            <person name="Ohm R."/>
            <person name="Martin F."/>
            <person name="Silar P."/>
            <person name="Natvig D."/>
            <person name="Lalanne C."/>
            <person name="Gautier V."/>
            <person name="Ament-velasquez S.L."/>
            <person name="Kruys A."/>
            <person name="Hutchinson M.I."/>
            <person name="Powell A.J."/>
            <person name="Barry K."/>
            <person name="Miller A.N."/>
            <person name="Grigoriev I.V."/>
            <person name="Debuchy R."/>
            <person name="Gladieux P."/>
            <person name="Thoren M.H."/>
            <person name="Johannesson H."/>
        </authorList>
    </citation>
    <scope>NUCLEOTIDE SEQUENCE</scope>
    <source>
        <strain evidence="3">CBS 232.78</strain>
    </source>
</reference>
<dbReference type="InterPro" id="IPR019261">
    <property type="entry name" value="PARG_cat_microbial"/>
</dbReference>
<dbReference type="Gene3D" id="3.40.220.10">
    <property type="entry name" value="Leucine Aminopeptidase, subunit E, domain 1"/>
    <property type="match status" value="1"/>
</dbReference>